<dbReference type="GO" id="GO:0042277">
    <property type="term" value="F:peptide binding"/>
    <property type="evidence" value="ECO:0007669"/>
    <property type="project" value="TreeGrafter"/>
</dbReference>
<dbReference type="InParanoid" id="E2ADA5"/>
<feature type="domain" description="Peptidase M1 membrane alanine aminopeptidase" evidence="1">
    <location>
        <begin position="4"/>
        <end position="110"/>
    </location>
</feature>
<keyword evidence="2" id="KW-0378">Hydrolase</keyword>
<dbReference type="GO" id="GO:0005737">
    <property type="term" value="C:cytoplasm"/>
    <property type="evidence" value="ECO:0007669"/>
    <property type="project" value="TreeGrafter"/>
</dbReference>
<dbReference type="GO" id="GO:0005615">
    <property type="term" value="C:extracellular space"/>
    <property type="evidence" value="ECO:0007669"/>
    <property type="project" value="TreeGrafter"/>
</dbReference>
<dbReference type="Proteomes" id="UP000000311">
    <property type="component" value="Unassembled WGS sequence"/>
</dbReference>
<dbReference type="GO" id="GO:0070006">
    <property type="term" value="F:metalloaminopeptidase activity"/>
    <property type="evidence" value="ECO:0007669"/>
    <property type="project" value="TreeGrafter"/>
</dbReference>
<dbReference type="InterPro" id="IPR027268">
    <property type="entry name" value="Peptidase_M4/M1_CTD_sf"/>
</dbReference>
<dbReference type="STRING" id="104421.E2ADA5"/>
<dbReference type="EMBL" id="GL438704">
    <property type="protein sequence ID" value="EFN68584.1"/>
    <property type="molecule type" value="Genomic_DNA"/>
</dbReference>
<dbReference type="GO" id="GO:0006508">
    <property type="term" value="P:proteolysis"/>
    <property type="evidence" value="ECO:0007669"/>
    <property type="project" value="TreeGrafter"/>
</dbReference>
<proteinExistence type="predicted"/>
<accession>E2ADA5</accession>
<dbReference type="GO" id="GO:0016020">
    <property type="term" value="C:membrane"/>
    <property type="evidence" value="ECO:0007669"/>
    <property type="project" value="TreeGrafter"/>
</dbReference>
<organism evidence="3">
    <name type="scientific">Camponotus floridanus</name>
    <name type="common">Florida carpenter ant</name>
    <dbReference type="NCBI Taxonomy" id="104421"/>
    <lineage>
        <taxon>Eukaryota</taxon>
        <taxon>Metazoa</taxon>
        <taxon>Ecdysozoa</taxon>
        <taxon>Arthropoda</taxon>
        <taxon>Hexapoda</taxon>
        <taxon>Insecta</taxon>
        <taxon>Pterygota</taxon>
        <taxon>Neoptera</taxon>
        <taxon>Endopterygota</taxon>
        <taxon>Hymenoptera</taxon>
        <taxon>Apocrita</taxon>
        <taxon>Aculeata</taxon>
        <taxon>Formicoidea</taxon>
        <taxon>Formicidae</taxon>
        <taxon>Formicinae</taxon>
        <taxon>Camponotus</taxon>
    </lineage>
</organism>
<dbReference type="AlphaFoldDB" id="E2ADA5"/>
<keyword evidence="2" id="KW-0031">Aminopeptidase</keyword>
<name>E2ADA5_CAMFO</name>
<dbReference type="GO" id="GO:0008270">
    <property type="term" value="F:zinc ion binding"/>
    <property type="evidence" value="ECO:0007669"/>
    <property type="project" value="InterPro"/>
</dbReference>
<evidence type="ECO:0000259" key="1">
    <source>
        <dbReference type="Pfam" id="PF01433"/>
    </source>
</evidence>
<dbReference type="InterPro" id="IPR014782">
    <property type="entry name" value="Peptidase_M1_dom"/>
</dbReference>
<dbReference type="InterPro" id="IPR050344">
    <property type="entry name" value="Peptidase_M1_aminopeptidases"/>
</dbReference>
<keyword evidence="3" id="KW-1185">Reference proteome</keyword>
<evidence type="ECO:0000313" key="2">
    <source>
        <dbReference type="EMBL" id="EFN68584.1"/>
    </source>
</evidence>
<dbReference type="SUPFAM" id="SSF55486">
    <property type="entry name" value="Metalloproteases ('zincins'), catalytic domain"/>
    <property type="match status" value="1"/>
</dbReference>
<keyword evidence="2" id="KW-0645">Protease</keyword>
<sequence length="144" mass="16846">MEYFVVHDQRTILHKDIDMNVNSIILEVNRPEEIKSLFFDSSYGKAPAIVRMLQHIITDEVFRNGLIKYLHTQQFSLATSDDLWNALQAVLDKSDVPHNVYRLKEVMDTWIKQSDFPIVHVTPKKATNEIILTQEHFVCVCFEK</sequence>
<evidence type="ECO:0000313" key="3">
    <source>
        <dbReference type="Proteomes" id="UP000000311"/>
    </source>
</evidence>
<dbReference type="OMA" id="SASKWFM"/>
<reference evidence="2 3" key="1">
    <citation type="journal article" date="2010" name="Science">
        <title>Genomic comparison of the ants Camponotus floridanus and Harpegnathos saltator.</title>
        <authorList>
            <person name="Bonasio R."/>
            <person name="Zhang G."/>
            <person name="Ye C."/>
            <person name="Mutti N.S."/>
            <person name="Fang X."/>
            <person name="Qin N."/>
            <person name="Donahue G."/>
            <person name="Yang P."/>
            <person name="Li Q."/>
            <person name="Li C."/>
            <person name="Zhang P."/>
            <person name="Huang Z."/>
            <person name="Berger S.L."/>
            <person name="Reinberg D."/>
            <person name="Wang J."/>
            <person name="Liebig J."/>
        </authorList>
    </citation>
    <scope>NUCLEOTIDE SEQUENCE [LARGE SCALE GENOMIC DNA]</scope>
    <source>
        <strain evidence="3">C129</strain>
    </source>
</reference>
<dbReference type="Pfam" id="PF01433">
    <property type="entry name" value="Peptidase_M1"/>
    <property type="match status" value="1"/>
</dbReference>
<protein>
    <submittedName>
        <fullName evidence="2">Aminopeptidase N</fullName>
    </submittedName>
</protein>
<gene>
    <name evidence="2" type="ORF">EAG_08207</name>
</gene>
<dbReference type="GO" id="GO:0043171">
    <property type="term" value="P:peptide catabolic process"/>
    <property type="evidence" value="ECO:0007669"/>
    <property type="project" value="TreeGrafter"/>
</dbReference>
<dbReference type="PANTHER" id="PTHR11533:SF299">
    <property type="entry name" value="AMINOPEPTIDASE"/>
    <property type="match status" value="1"/>
</dbReference>
<dbReference type="PANTHER" id="PTHR11533">
    <property type="entry name" value="PROTEASE M1 ZINC METALLOPROTEASE"/>
    <property type="match status" value="1"/>
</dbReference>
<dbReference type="Gene3D" id="1.10.390.10">
    <property type="entry name" value="Neutral Protease Domain 2"/>
    <property type="match status" value="1"/>
</dbReference>